<dbReference type="GO" id="GO:0007165">
    <property type="term" value="P:signal transduction"/>
    <property type="evidence" value="ECO:0007669"/>
    <property type="project" value="InterPro"/>
</dbReference>
<evidence type="ECO:0000259" key="6">
    <source>
        <dbReference type="PROSITE" id="PS50885"/>
    </source>
</evidence>
<feature type="transmembrane region" description="Helical" evidence="3">
    <location>
        <begin position="303"/>
        <end position="326"/>
    </location>
</feature>
<dbReference type="Proteomes" id="UP000480178">
    <property type="component" value="Chromosome"/>
</dbReference>
<feature type="domain" description="PAS" evidence="4">
    <location>
        <begin position="766"/>
        <end position="837"/>
    </location>
</feature>
<dbReference type="GO" id="GO:0016791">
    <property type="term" value="F:phosphatase activity"/>
    <property type="evidence" value="ECO:0007669"/>
    <property type="project" value="TreeGrafter"/>
</dbReference>
<dbReference type="Gene3D" id="3.60.40.10">
    <property type="entry name" value="PPM-type phosphatase domain"/>
    <property type="match status" value="1"/>
</dbReference>
<dbReference type="SMART" id="SM00086">
    <property type="entry name" value="PAC"/>
    <property type="match status" value="2"/>
</dbReference>
<dbReference type="NCBIfam" id="TIGR00229">
    <property type="entry name" value="sensory_box"/>
    <property type="match status" value="2"/>
</dbReference>
<dbReference type="PROSITE" id="PS50113">
    <property type="entry name" value="PAC"/>
    <property type="match status" value="1"/>
</dbReference>
<dbReference type="InterPro" id="IPR000014">
    <property type="entry name" value="PAS"/>
</dbReference>
<feature type="domain" description="PAS" evidence="4">
    <location>
        <begin position="641"/>
        <end position="711"/>
    </location>
</feature>
<feature type="domain" description="HAMP" evidence="6">
    <location>
        <begin position="323"/>
        <end position="375"/>
    </location>
</feature>
<keyword evidence="3" id="KW-0472">Membrane</keyword>
<dbReference type="Pfam" id="PF13185">
    <property type="entry name" value="GAF_2"/>
    <property type="match status" value="1"/>
</dbReference>
<dbReference type="PROSITE" id="PS50112">
    <property type="entry name" value="PAS"/>
    <property type="match status" value="2"/>
</dbReference>
<dbReference type="RefSeq" id="WP_162443994.1">
    <property type="nucleotide sequence ID" value="NZ_CP048222.1"/>
</dbReference>
<evidence type="ECO:0000259" key="5">
    <source>
        <dbReference type="PROSITE" id="PS50113"/>
    </source>
</evidence>
<dbReference type="InterPro" id="IPR001932">
    <property type="entry name" value="PPM-type_phosphatase-like_dom"/>
</dbReference>
<dbReference type="InterPro" id="IPR013656">
    <property type="entry name" value="PAS_4"/>
</dbReference>
<dbReference type="PANTHER" id="PTHR43156">
    <property type="entry name" value="STAGE II SPORULATION PROTEIN E-RELATED"/>
    <property type="match status" value="1"/>
</dbReference>
<dbReference type="SUPFAM" id="SSF55785">
    <property type="entry name" value="PYP-like sensor domain (PAS domain)"/>
    <property type="match status" value="2"/>
</dbReference>
<proteinExistence type="predicted"/>
<dbReference type="PROSITE" id="PS50885">
    <property type="entry name" value="HAMP"/>
    <property type="match status" value="1"/>
</dbReference>
<dbReference type="InterPro" id="IPR001610">
    <property type="entry name" value="PAC"/>
</dbReference>
<evidence type="ECO:0000256" key="1">
    <source>
        <dbReference type="ARBA" id="ARBA00022801"/>
    </source>
</evidence>
<reference evidence="7 8" key="1">
    <citation type="submission" date="2020-01" db="EMBL/GenBank/DDBJ databases">
        <authorList>
            <person name="Kim M.K."/>
        </authorList>
    </citation>
    <scope>NUCLEOTIDE SEQUENCE [LARGE SCALE GENOMIC DNA]</scope>
    <source>
        <strain evidence="7 8">172606-1</strain>
    </source>
</reference>
<feature type="coiled-coil region" evidence="2">
    <location>
        <begin position="586"/>
        <end position="651"/>
    </location>
</feature>
<protein>
    <submittedName>
        <fullName evidence="7">PAS domain S-box protein</fullName>
    </submittedName>
</protein>
<dbReference type="InterPro" id="IPR013655">
    <property type="entry name" value="PAS_fold_3"/>
</dbReference>
<dbReference type="Gene3D" id="3.30.450.40">
    <property type="match status" value="1"/>
</dbReference>
<dbReference type="Gene3D" id="1.10.8.500">
    <property type="entry name" value="HAMP domain in histidine kinase"/>
    <property type="match status" value="1"/>
</dbReference>
<organism evidence="7 8">
    <name type="scientific">Rhodocytophaga rosea</name>
    <dbReference type="NCBI Taxonomy" id="2704465"/>
    <lineage>
        <taxon>Bacteria</taxon>
        <taxon>Pseudomonadati</taxon>
        <taxon>Bacteroidota</taxon>
        <taxon>Cytophagia</taxon>
        <taxon>Cytophagales</taxon>
        <taxon>Rhodocytophagaceae</taxon>
        <taxon>Rhodocytophaga</taxon>
    </lineage>
</organism>
<dbReference type="GO" id="GO:0016020">
    <property type="term" value="C:membrane"/>
    <property type="evidence" value="ECO:0007669"/>
    <property type="project" value="InterPro"/>
</dbReference>
<dbReference type="InterPro" id="IPR003660">
    <property type="entry name" value="HAMP_dom"/>
</dbReference>
<dbReference type="KEGG" id="rhoz:GXP67_15650"/>
<dbReference type="InterPro" id="IPR035965">
    <property type="entry name" value="PAS-like_dom_sf"/>
</dbReference>
<dbReference type="AlphaFoldDB" id="A0A6C0GJW8"/>
<dbReference type="SMART" id="SM00331">
    <property type="entry name" value="PP2C_SIG"/>
    <property type="match status" value="1"/>
</dbReference>
<dbReference type="InterPro" id="IPR036457">
    <property type="entry name" value="PPM-type-like_dom_sf"/>
</dbReference>
<dbReference type="Gene3D" id="3.30.450.20">
    <property type="entry name" value="PAS domain"/>
    <property type="match status" value="3"/>
</dbReference>
<dbReference type="SUPFAM" id="SSF55781">
    <property type="entry name" value="GAF domain-like"/>
    <property type="match status" value="1"/>
</dbReference>
<dbReference type="InterPro" id="IPR029016">
    <property type="entry name" value="GAF-like_dom_sf"/>
</dbReference>
<keyword evidence="3" id="KW-0812">Transmembrane</keyword>
<sequence length="1145" mass="129445">MLKKIRIGSKITVLVLTLVFITILVVSFISYDLNKKSVERRYFEAVQVIANLKAQKLESFFTQLHSAIYVTQQSPVVKDKIAALQQDEQSPDYMSATIELGVALEPVKQMYNLSNIYISDVNGKILYKQDENKEEISPAHLIDLHLSSASKDSIFFGNVFKQDKNFLQLVAAPISSVNGNAGFILFEVDMLPVYAITKDTIGLGNTGEIVLAKLTANQLFYLNPLRHQPKAILTQSAYKEKASSEYSLQQAVKGKKDVGYDTDYRGKRVAAAWQPIPKTNWGLVVKIDTDEIFQPVNELRNNFIIAGIIVLLSTLVIGFVFSHLLINPLISLKSTMKQLGEGILPNKLEKNSDDEIGEMADTVNNLVEGLKKTASFAHRIGEGDFDADFKPMSANDILGLSLLNMRDSIQQSAKRDDEQNWIVTGVAEIGDILRSTNNIEELGERVIAYITKKIDAIQGAFYVVNDEEEEERFIEMTASYAYHKKKYLSARFRFAEGLVGQAAIEQDTILRTEIPDQYVTITSGLLGDKKPKCILIVPLITVIGSEKIVYGVIEFAGFERFSSRNVRFVNEVSEIIARTIFNIKVNETTRKLLEKSQKQSEELQEQQEILRQNAEEMQSTQEELKRTNYALEEQIEEVNRAQKKMQILLENASEVITIYEKDRKIRYVSPSVEKILGYRQEELMGINDIIYVHELGVDSVDNMFNELIENPQQKVTVQFSYTQKNGHQVWLEATGTNLLADPAISGIVINSRDITERRRAEQESRMRGQMQALSENSPDLITRFNKEGEVFYINPIIEAYSGHHKEEFLSKSIQEVTLNEKVINSWTDILHTVLTNQEKVATEMDFPSVLGDRVMQVNAIPEYNEQSEIESVLVVSHDITDRKIIELEIQSKNKKITESINYAKRIQGAILPNNIIIQNIFPESFILYKPRDVVSGDFPWFMQKGDDMYIAAVDCTGHGVPGALISLIGYFLLNNIVNNKDNSEPGVILDQLDKGVTETLKQDSDDSSTRDGMDIALCKINLKKKTLQYAGAHRPLYFMHGGELTEIKGDKFPIGGGQYKSRTNFTTTTLSLGQGDAAYFCSDGFPDQFGGPENRKFSPKKIRDIITNNQTADMRRMHQIFDEEFEGWKGEEKQTDDVLMIGIKF</sequence>
<dbReference type="InterPro" id="IPR000700">
    <property type="entry name" value="PAS-assoc_C"/>
</dbReference>
<dbReference type="CDD" id="cd06225">
    <property type="entry name" value="HAMP"/>
    <property type="match status" value="1"/>
</dbReference>
<evidence type="ECO:0000256" key="3">
    <source>
        <dbReference type="SAM" id="Phobius"/>
    </source>
</evidence>
<name>A0A6C0GJW8_9BACT</name>
<dbReference type="EMBL" id="CP048222">
    <property type="protein sequence ID" value="QHT67973.1"/>
    <property type="molecule type" value="Genomic_DNA"/>
</dbReference>
<dbReference type="Pfam" id="PF07228">
    <property type="entry name" value="SpoIIE"/>
    <property type="match status" value="1"/>
</dbReference>
<keyword evidence="2" id="KW-0175">Coiled coil</keyword>
<dbReference type="Pfam" id="PF08447">
    <property type="entry name" value="PAS_3"/>
    <property type="match status" value="1"/>
</dbReference>
<feature type="transmembrane region" description="Helical" evidence="3">
    <location>
        <begin position="12"/>
        <end position="31"/>
    </location>
</feature>
<evidence type="ECO:0000256" key="2">
    <source>
        <dbReference type="SAM" id="Coils"/>
    </source>
</evidence>
<dbReference type="InterPro" id="IPR003018">
    <property type="entry name" value="GAF"/>
</dbReference>
<evidence type="ECO:0000313" key="7">
    <source>
        <dbReference type="EMBL" id="QHT67973.1"/>
    </source>
</evidence>
<feature type="domain" description="PAC" evidence="5">
    <location>
        <begin position="715"/>
        <end position="766"/>
    </location>
</feature>
<evidence type="ECO:0000259" key="4">
    <source>
        <dbReference type="PROSITE" id="PS50112"/>
    </source>
</evidence>
<keyword evidence="1" id="KW-0378">Hydrolase</keyword>
<dbReference type="Pfam" id="PF08448">
    <property type="entry name" value="PAS_4"/>
    <property type="match status" value="1"/>
</dbReference>
<accession>A0A6C0GJW8</accession>
<keyword evidence="3" id="KW-1133">Transmembrane helix</keyword>
<dbReference type="SMART" id="SM00304">
    <property type="entry name" value="HAMP"/>
    <property type="match status" value="1"/>
</dbReference>
<dbReference type="Pfam" id="PF00672">
    <property type="entry name" value="HAMP"/>
    <property type="match status" value="1"/>
</dbReference>
<keyword evidence="8" id="KW-1185">Reference proteome</keyword>
<dbReference type="InterPro" id="IPR052016">
    <property type="entry name" value="Bact_Sigma-Reg"/>
</dbReference>
<dbReference type="CDD" id="cd00130">
    <property type="entry name" value="PAS"/>
    <property type="match status" value="2"/>
</dbReference>
<dbReference type="PANTHER" id="PTHR43156:SF9">
    <property type="entry name" value="HAMP DOMAIN-CONTAINING PROTEIN"/>
    <property type="match status" value="1"/>
</dbReference>
<dbReference type="SMART" id="SM00091">
    <property type="entry name" value="PAS"/>
    <property type="match status" value="2"/>
</dbReference>
<dbReference type="SUPFAM" id="SSF158472">
    <property type="entry name" value="HAMP domain-like"/>
    <property type="match status" value="1"/>
</dbReference>
<gene>
    <name evidence="7" type="ORF">GXP67_15650</name>
</gene>
<evidence type="ECO:0000313" key="8">
    <source>
        <dbReference type="Proteomes" id="UP000480178"/>
    </source>
</evidence>